<dbReference type="InterPro" id="IPR028386">
    <property type="entry name" value="CENP-C/Mif2/cnp3"/>
</dbReference>
<feature type="domain" description="Mif2/CENP-C cupin" evidence="6">
    <location>
        <begin position="550"/>
        <end position="612"/>
    </location>
</feature>
<dbReference type="PANTHER" id="PTHR16684:SF11">
    <property type="entry name" value="CENTROMERE PROTEIN C"/>
    <property type="match status" value="1"/>
</dbReference>
<dbReference type="GO" id="GO:0000776">
    <property type="term" value="C:kinetochore"/>
    <property type="evidence" value="ECO:0007669"/>
    <property type="project" value="InterPro"/>
</dbReference>
<dbReference type="GO" id="GO:0051382">
    <property type="term" value="P:kinetochore assembly"/>
    <property type="evidence" value="ECO:0007669"/>
    <property type="project" value="InterPro"/>
</dbReference>
<feature type="region of interest" description="Disordered" evidence="5">
    <location>
        <begin position="613"/>
        <end position="650"/>
    </location>
</feature>
<evidence type="ECO:0000259" key="6">
    <source>
        <dbReference type="Pfam" id="PF11699"/>
    </source>
</evidence>
<evidence type="ECO:0000259" key="7">
    <source>
        <dbReference type="Pfam" id="PF15624"/>
    </source>
</evidence>
<keyword evidence="3" id="KW-0238">DNA-binding</keyword>
<feature type="compositionally biased region" description="Polar residues" evidence="5">
    <location>
        <begin position="172"/>
        <end position="182"/>
    </location>
</feature>
<sequence length="650" mass="72794">MELLQLGKRSRKLGLTIKANLHRDEYGMDDMDEFFADDTQAQIMLREQDERVLRQGEVYKSPTSYNVTTRMGRFGNFGGATTITAAPKATSTRYGLQQGTGGIPPYDSGFDVEDIGNDYASEKEDQSPFNYVARKIDFDNGEDMGGGPGGEQNQMLGVNKQSPLRSPLPEQRQGSSLGASQRDNFLDDVDDYDFAQQDDNYFDQDQELRPEDSQGYDPGSGQQDDYDSRSVSPPPPLSPPQLPPPQLERSVRAPRSSRRLDQRSKRRNSFSESDESTQASVSAFIEDTKDTDEDDEEVTDAGGSTTTELFVRSPSTDQSQSQSQSQPKRKKRSNRSQPSGGTSNMSPTYITEVPTLPSPPPEGLRRSKRIRIKPLAFWRNERIIFTKPHQKRPDEEKSDDDDDDNDEPDMTIVRDVHKLPLRSIAEVVHVPDTVELLSTRQNRRNRRRKLADAPISPISSDEHDPEEQNVLQSGLPGTSWYKDKVLKVNVPENGKFIERSIAVSSQYTDFKSNLVLHEDGTTSEDPNLRIMHLFSNMVDDCAVGMMELIGTKPPLYISSSNYYLLIVKGIVEVTFNEETFIANKGCNICIPSGNEYGMKNLGKEPALIHFVQVRKPETEDGDDGGDEDDEDDDSDLFGARQEKGDNEGAL</sequence>
<dbReference type="InterPro" id="IPR014710">
    <property type="entry name" value="RmlC-like_jellyroll"/>
</dbReference>
<dbReference type="InterPro" id="IPR025974">
    <property type="entry name" value="Mif2/CENP-C_cupin"/>
</dbReference>
<feature type="region of interest" description="Disordered" evidence="5">
    <location>
        <begin position="386"/>
        <end position="409"/>
    </location>
</feature>
<dbReference type="InterPro" id="IPR011051">
    <property type="entry name" value="RmlC_Cupin_sf"/>
</dbReference>
<accession>A0AAD5BGB3</accession>
<feature type="compositionally biased region" description="Acidic residues" evidence="5">
    <location>
        <begin position="289"/>
        <end position="299"/>
    </location>
</feature>
<feature type="compositionally biased region" description="Acidic residues" evidence="5">
    <location>
        <begin position="396"/>
        <end position="409"/>
    </location>
</feature>
<feature type="region of interest" description="Disordered" evidence="5">
    <location>
        <begin position="441"/>
        <end position="475"/>
    </location>
</feature>
<keyword evidence="9" id="KW-1185">Reference proteome</keyword>
<dbReference type="RefSeq" id="XP_051609732.1">
    <property type="nucleotide sequence ID" value="XM_051750997.1"/>
</dbReference>
<proteinExistence type="inferred from homology"/>
<dbReference type="SUPFAM" id="SSF51182">
    <property type="entry name" value="RmlC-like cupins"/>
    <property type="match status" value="1"/>
</dbReference>
<organism evidence="8 9">
    <name type="scientific">Candida theae</name>
    <dbReference type="NCBI Taxonomy" id="1198502"/>
    <lineage>
        <taxon>Eukaryota</taxon>
        <taxon>Fungi</taxon>
        <taxon>Dikarya</taxon>
        <taxon>Ascomycota</taxon>
        <taxon>Saccharomycotina</taxon>
        <taxon>Pichiomycetes</taxon>
        <taxon>Debaryomycetaceae</taxon>
        <taxon>Candida/Lodderomyces clade</taxon>
        <taxon>Candida</taxon>
    </lineage>
</organism>
<keyword evidence="4" id="KW-0539">Nucleus</keyword>
<dbReference type="Pfam" id="PF15624">
    <property type="entry name" value="Mif2_N"/>
    <property type="match status" value="1"/>
</dbReference>
<feature type="compositionally biased region" description="Low complexity" evidence="5">
    <location>
        <begin position="313"/>
        <end position="326"/>
    </location>
</feature>
<dbReference type="Gene3D" id="2.60.120.10">
    <property type="entry name" value="Jelly Rolls"/>
    <property type="match status" value="1"/>
</dbReference>
<gene>
    <name evidence="8" type="ORF">KGF57_001758</name>
</gene>
<feature type="compositionally biased region" description="Pro residues" evidence="5">
    <location>
        <begin position="232"/>
        <end position="246"/>
    </location>
</feature>
<dbReference type="Pfam" id="PF11699">
    <property type="entry name" value="CENP-C_C"/>
    <property type="match status" value="1"/>
</dbReference>
<evidence type="ECO:0000313" key="9">
    <source>
        <dbReference type="Proteomes" id="UP001204833"/>
    </source>
</evidence>
<comment type="caution">
    <text evidence="8">The sequence shown here is derived from an EMBL/GenBank/DDBJ whole genome shotgun (WGS) entry which is preliminary data.</text>
</comment>
<evidence type="ECO:0000256" key="4">
    <source>
        <dbReference type="ARBA" id="ARBA00023242"/>
    </source>
</evidence>
<dbReference type="Proteomes" id="UP001204833">
    <property type="component" value="Unassembled WGS sequence"/>
</dbReference>
<feature type="region of interest" description="Disordered" evidence="5">
    <location>
        <begin position="138"/>
        <end position="368"/>
    </location>
</feature>
<comment type="similarity">
    <text evidence="2">Belongs to the CENP-C/MIF2 family.</text>
</comment>
<feature type="compositionally biased region" description="Basic and acidic residues" evidence="5">
    <location>
        <begin position="640"/>
        <end position="650"/>
    </location>
</feature>
<dbReference type="PANTHER" id="PTHR16684">
    <property type="entry name" value="CENTROMERE PROTEIN C"/>
    <property type="match status" value="1"/>
</dbReference>
<reference evidence="8 9" key="1">
    <citation type="journal article" date="2022" name="DNA Res.">
        <title>Genome analysis of five recently described species of the CUG-Ser clade uncovers Candida theae as a new hybrid lineage with pathogenic potential in the Candida parapsilosis species complex.</title>
        <authorList>
            <person name="Mixao V."/>
            <person name="Del Olmo V."/>
            <person name="Hegedusova E."/>
            <person name="Saus E."/>
            <person name="Pryszcz L."/>
            <person name="Cillingova A."/>
            <person name="Nosek J."/>
            <person name="Gabaldon T."/>
        </authorList>
    </citation>
    <scope>NUCLEOTIDE SEQUENCE [LARGE SCALE GENOMIC DNA]</scope>
    <source>
        <strain evidence="8 9">CBS 12239</strain>
    </source>
</reference>
<dbReference type="GO" id="GO:0051315">
    <property type="term" value="P:attachment of mitotic spindle microtubules to kinetochore"/>
    <property type="evidence" value="ECO:0007669"/>
    <property type="project" value="TreeGrafter"/>
</dbReference>
<feature type="compositionally biased region" description="Acidic residues" evidence="5">
    <location>
        <begin position="619"/>
        <end position="635"/>
    </location>
</feature>
<dbReference type="GeneID" id="76149817"/>
<feature type="domain" description="Mif2 N-terminal" evidence="7">
    <location>
        <begin position="5"/>
        <end position="43"/>
    </location>
</feature>
<evidence type="ECO:0000256" key="5">
    <source>
        <dbReference type="SAM" id="MobiDB-lite"/>
    </source>
</evidence>
<evidence type="ECO:0000256" key="2">
    <source>
        <dbReference type="ARBA" id="ARBA00010291"/>
    </source>
</evidence>
<dbReference type="EMBL" id="JAIHNG010000077">
    <property type="protein sequence ID" value="KAI5961335.1"/>
    <property type="molecule type" value="Genomic_DNA"/>
</dbReference>
<comment type="subcellular location">
    <subcellularLocation>
        <location evidence="1">Nucleus</location>
    </subcellularLocation>
</comment>
<dbReference type="InterPro" id="IPR028929">
    <property type="entry name" value="Mif2_N"/>
</dbReference>
<dbReference type="GO" id="GO:0005634">
    <property type="term" value="C:nucleus"/>
    <property type="evidence" value="ECO:0007669"/>
    <property type="project" value="UniProtKB-SubCell"/>
</dbReference>
<evidence type="ECO:0000313" key="8">
    <source>
        <dbReference type="EMBL" id="KAI5961335.1"/>
    </source>
</evidence>
<dbReference type="AlphaFoldDB" id="A0AAD5BGB3"/>
<evidence type="ECO:0000256" key="3">
    <source>
        <dbReference type="ARBA" id="ARBA00023125"/>
    </source>
</evidence>
<dbReference type="GO" id="GO:0019237">
    <property type="term" value="F:centromeric DNA binding"/>
    <property type="evidence" value="ECO:0007669"/>
    <property type="project" value="InterPro"/>
</dbReference>
<protein>
    <submittedName>
        <fullName evidence="8">MIF2</fullName>
    </submittedName>
</protein>
<evidence type="ECO:0000256" key="1">
    <source>
        <dbReference type="ARBA" id="ARBA00004123"/>
    </source>
</evidence>
<feature type="compositionally biased region" description="Polar residues" evidence="5">
    <location>
        <begin position="340"/>
        <end position="349"/>
    </location>
</feature>
<dbReference type="GO" id="GO:0051455">
    <property type="term" value="P:spindle attachment to meiosis I kinetochore"/>
    <property type="evidence" value="ECO:0007669"/>
    <property type="project" value="TreeGrafter"/>
</dbReference>
<name>A0AAD5BGB3_9ASCO</name>